<comment type="similarity">
    <text evidence="3">Belongs to the peptidase M50B family.</text>
</comment>
<feature type="transmembrane region" description="Helical" evidence="11">
    <location>
        <begin position="316"/>
        <end position="334"/>
    </location>
</feature>
<comment type="caution">
    <text evidence="13">The sequence shown here is derived from an EMBL/GenBank/DDBJ whole genome shotgun (WGS) entry which is preliminary data.</text>
</comment>
<evidence type="ECO:0000313" key="13">
    <source>
        <dbReference type="EMBL" id="MDZ5762550.1"/>
    </source>
</evidence>
<feature type="transmembrane region" description="Helical" evidence="11">
    <location>
        <begin position="6"/>
        <end position="34"/>
    </location>
</feature>
<keyword evidence="5 11" id="KW-0812">Transmembrane</keyword>
<name>A0ABU5L9J2_9RICK</name>
<organism evidence="13 14">
    <name type="scientific">Candidatus Cyrtobacter comes</name>
    <dbReference type="NCBI Taxonomy" id="675776"/>
    <lineage>
        <taxon>Bacteria</taxon>
        <taxon>Pseudomonadati</taxon>
        <taxon>Pseudomonadota</taxon>
        <taxon>Alphaproteobacteria</taxon>
        <taxon>Rickettsiales</taxon>
        <taxon>Candidatus Midichloriaceae</taxon>
        <taxon>Candidatus Cyrtobacter</taxon>
    </lineage>
</organism>
<proteinExistence type="inferred from homology"/>
<dbReference type="Pfam" id="PF02163">
    <property type="entry name" value="Peptidase_M50"/>
    <property type="match status" value="1"/>
</dbReference>
<dbReference type="Gene3D" id="2.30.42.10">
    <property type="match status" value="1"/>
</dbReference>
<keyword evidence="14" id="KW-1185">Reference proteome</keyword>
<feature type="transmembrane region" description="Helical" evidence="11">
    <location>
        <begin position="96"/>
        <end position="120"/>
    </location>
</feature>
<evidence type="ECO:0000256" key="5">
    <source>
        <dbReference type="ARBA" id="ARBA00022692"/>
    </source>
</evidence>
<feature type="transmembrane region" description="Helical" evidence="11">
    <location>
        <begin position="269"/>
        <end position="288"/>
    </location>
</feature>
<dbReference type="InterPro" id="IPR004387">
    <property type="entry name" value="Pept_M50_Zn"/>
</dbReference>
<dbReference type="PANTHER" id="PTHR42837:SF2">
    <property type="entry name" value="MEMBRANE METALLOPROTEASE ARASP2, CHLOROPLASTIC-RELATED"/>
    <property type="match status" value="1"/>
</dbReference>
<comment type="cofactor">
    <cofactor evidence="1">
        <name>Zn(2+)</name>
        <dbReference type="ChEBI" id="CHEBI:29105"/>
    </cofactor>
</comment>
<keyword evidence="7" id="KW-0862">Zinc</keyword>
<evidence type="ECO:0000256" key="10">
    <source>
        <dbReference type="ARBA" id="ARBA00023136"/>
    </source>
</evidence>
<dbReference type="Proteomes" id="UP001293791">
    <property type="component" value="Unassembled WGS sequence"/>
</dbReference>
<evidence type="ECO:0000256" key="4">
    <source>
        <dbReference type="ARBA" id="ARBA00022670"/>
    </source>
</evidence>
<evidence type="ECO:0000256" key="8">
    <source>
        <dbReference type="ARBA" id="ARBA00022989"/>
    </source>
</evidence>
<reference evidence="13 14" key="1">
    <citation type="submission" date="2023-02" db="EMBL/GenBank/DDBJ databases">
        <title>Host association and intracellularity evolved multiple times independently in the Rickettsiales.</title>
        <authorList>
            <person name="Castelli M."/>
            <person name="Nardi T."/>
            <person name="Gammuto L."/>
            <person name="Bellinzona G."/>
            <person name="Sabaneyeva E."/>
            <person name="Potekhin A."/>
            <person name="Serra V."/>
            <person name="Petroni G."/>
            <person name="Sassera D."/>
        </authorList>
    </citation>
    <scope>NUCLEOTIDE SEQUENCE [LARGE SCALE GENOMIC DNA]</scope>
    <source>
        <strain evidence="13 14">BOD18</strain>
    </source>
</reference>
<gene>
    <name evidence="13" type="ORF">Cyrtocomes_00938</name>
</gene>
<evidence type="ECO:0000313" key="14">
    <source>
        <dbReference type="Proteomes" id="UP001293791"/>
    </source>
</evidence>
<dbReference type="SUPFAM" id="SSF50156">
    <property type="entry name" value="PDZ domain-like"/>
    <property type="match status" value="1"/>
</dbReference>
<keyword evidence="10 11" id="KW-0472">Membrane</keyword>
<feature type="domain" description="Peptidase M50" evidence="12">
    <location>
        <begin position="10"/>
        <end position="326"/>
    </location>
</feature>
<accession>A0ABU5L9J2</accession>
<protein>
    <submittedName>
        <fullName evidence="13">RIP metalloprotease RseP</fullName>
    </submittedName>
</protein>
<evidence type="ECO:0000259" key="12">
    <source>
        <dbReference type="Pfam" id="PF02163"/>
    </source>
</evidence>
<dbReference type="EMBL" id="JARGYT010000062">
    <property type="protein sequence ID" value="MDZ5762550.1"/>
    <property type="molecule type" value="Genomic_DNA"/>
</dbReference>
<dbReference type="RefSeq" id="WP_322498010.1">
    <property type="nucleotide sequence ID" value="NZ_JARGYT010000062.1"/>
</dbReference>
<evidence type="ECO:0000256" key="3">
    <source>
        <dbReference type="ARBA" id="ARBA00007931"/>
    </source>
</evidence>
<sequence length="342" mass="38292">MQVYANFYWFIFVVIVVVFFHEMGHFIFARLFGVKVYRFSVGMGPNLLKYKDSKGALWTLSIFPIGGFVKMKGGSILSNDTESDSLASQSLIKKSIIVFGGPLANILLSLFIFFFIFYIFDPQFKSSTIKFLPEESYIYKVGMREGDTILSVDSQDVGNFSDVIKGIFSNTNNYILFDVIRDGELLRFQLARSINIFGNLEFWPNEIGFFSKITFSMSSSVTYCYKTAIQMISGISDLLSGENSKDDIGGPLRIASYSMKAAHAGARSLFFFIAVFSMNLALINLLPIPVLDGGQLAIYAIEGIKGSELSKKFKSILFGIGGIVVICIMFFAIFNDIRWLMS</sequence>
<dbReference type="PANTHER" id="PTHR42837">
    <property type="entry name" value="REGULATOR OF SIGMA-E PROTEASE RSEP"/>
    <property type="match status" value="1"/>
</dbReference>
<evidence type="ECO:0000256" key="7">
    <source>
        <dbReference type="ARBA" id="ARBA00022833"/>
    </source>
</evidence>
<dbReference type="GO" id="GO:0008237">
    <property type="term" value="F:metallopeptidase activity"/>
    <property type="evidence" value="ECO:0007669"/>
    <property type="project" value="UniProtKB-KW"/>
</dbReference>
<dbReference type="InterPro" id="IPR008915">
    <property type="entry name" value="Peptidase_M50"/>
</dbReference>
<comment type="subcellular location">
    <subcellularLocation>
        <location evidence="2">Membrane</location>
        <topology evidence="2">Multi-pass membrane protein</topology>
    </subcellularLocation>
</comment>
<evidence type="ECO:0000256" key="1">
    <source>
        <dbReference type="ARBA" id="ARBA00001947"/>
    </source>
</evidence>
<dbReference type="CDD" id="cd06163">
    <property type="entry name" value="S2P-M50_PDZ_RseP-like"/>
    <property type="match status" value="1"/>
</dbReference>
<evidence type="ECO:0000256" key="9">
    <source>
        <dbReference type="ARBA" id="ARBA00023049"/>
    </source>
</evidence>
<keyword evidence="8 11" id="KW-1133">Transmembrane helix</keyword>
<keyword evidence="9 13" id="KW-0482">Metalloprotease</keyword>
<dbReference type="InterPro" id="IPR036034">
    <property type="entry name" value="PDZ_sf"/>
</dbReference>
<keyword evidence="4" id="KW-0645">Protease</keyword>
<evidence type="ECO:0000256" key="2">
    <source>
        <dbReference type="ARBA" id="ARBA00004141"/>
    </source>
</evidence>
<evidence type="ECO:0000256" key="11">
    <source>
        <dbReference type="SAM" id="Phobius"/>
    </source>
</evidence>
<keyword evidence="6" id="KW-0378">Hydrolase</keyword>
<evidence type="ECO:0000256" key="6">
    <source>
        <dbReference type="ARBA" id="ARBA00022801"/>
    </source>
</evidence>